<dbReference type="InterPro" id="IPR002081">
    <property type="entry name" value="Cryptochrome/DNA_photolyase_1"/>
</dbReference>
<keyword evidence="3" id="KW-0157">Chromophore</keyword>
<reference evidence="8" key="1">
    <citation type="submission" date="2023-05" db="EMBL/GenBank/DDBJ databases">
        <title>Metabolic capabilities are highly conserved among human nasal-associated Corynebacterium species in pangenomic analyses.</title>
        <authorList>
            <person name="Tran T.H."/>
            <person name="Roberts A.Q."/>
            <person name="Escapa I.F."/>
            <person name="Gao W."/>
            <person name="Conlan S."/>
            <person name="Kong H."/>
            <person name="Segre J.A."/>
            <person name="Kelly M.S."/>
            <person name="Lemon K.P."/>
        </authorList>
    </citation>
    <scope>NUCLEOTIDE SEQUENCE</scope>
    <source>
        <strain evidence="8">KPL2773</strain>
    </source>
</reference>
<keyword evidence="1 4" id="KW-0285">Flavoprotein</keyword>
<dbReference type="PROSITE" id="PS00691">
    <property type="entry name" value="DNA_PHOTOLYASES_1_2"/>
    <property type="match status" value="1"/>
</dbReference>
<keyword evidence="8" id="KW-0456">Lyase</keyword>
<dbReference type="RefSeq" id="WP_284588784.1">
    <property type="nucleotide sequence ID" value="NZ_JASNUC010000003.1"/>
</dbReference>
<feature type="binding site" evidence="4">
    <location>
        <begin position="435"/>
        <end position="437"/>
    </location>
    <ligand>
        <name>FAD</name>
        <dbReference type="ChEBI" id="CHEBI:57692"/>
    </ligand>
</feature>
<evidence type="ECO:0000256" key="2">
    <source>
        <dbReference type="ARBA" id="ARBA00022827"/>
    </source>
</evidence>
<dbReference type="SUPFAM" id="SSF48173">
    <property type="entry name" value="Cryptochrome/photolyase FAD-binding domain"/>
    <property type="match status" value="1"/>
</dbReference>
<protein>
    <submittedName>
        <fullName evidence="8">Deoxyribodipyrimidine photo-lyase</fullName>
        <ecNumber evidence="8">4.1.99.3</ecNumber>
    </submittedName>
</protein>
<dbReference type="InterPro" id="IPR014729">
    <property type="entry name" value="Rossmann-like_a/b/a_fold"/>
</dbReference>
<evidence type="ECO:0000256" key="3">
    <source>
        <dbReference type="ARBA" id="ARBA00022991"/>
    </source>
</evidence>
<dbReference type="EMBL" id="JASNVH010000002">
    <property type="protein sequence ID" value="MDK4306169.1"/>
    <property type="molecule type" value="Genomic_DNA"/>
</dbReference>
<comment type="cofactor">
    <cofactor evidence="4">
        <name>FAD</name>
        <dbReference type="ChEBI" id="CHEBI:57692"/>
    </cofactor>
    <text evidence="4">Binds 1 FAD per subunit.</text>
</comment>
<dbReference type="InterPro" id="IPR018394">
    <property type="entry name" value="DNA_photolyase_1_CS_C"/>
</dbReference>
<evidence type="ECO:0000256" key="5">
    <source>
        <dbReference type="PIRSR" id="PIRSR602081-2"/>
    </source>
</evidence>
<dbReference type="AlphaFoldDB" id="A0AAP4BNG0"/>
<dbReference type="Pfam" id="PF03441">
    <property type="entry name" value="FAD_binding_7"/>
    <property type="match status" value="1"/>
</dbReference>
<dbReference type="InterPro" id="IPR006050">
    <property type="entry name" value="DNA_photolyase_N"/>
</dbReference>
<evidence type="ECO:0000256" key="1">
    <source>
        <dbReference type="ARBA" id="ARBA00022630"/>
    </source>
</evidence>
<dbReference type="GO" id="GO:0006139">
    <property type="term" value="P:nucleobase-containing compound metabolic process"/>
    <property type="evidence" value="ECO:0007669"/>
    <property type="project" value="UniProtKB-ARBA"/>
</dbReference>
<evidence type="ECO:0000313" key="8">
    <source>
        <dbReference type="EMBL" id="MDK4306169.1"/>
    </source>
</evidence>
<dbReference type="InterPro" id="IPR036155">
    <property type="entry name" value="Crypto/Photolyase_N_sf"/>
</dbReference>
<dbReference type="EC" id="4.1.99.3" evidence="8"/>
<feature type="site" description="Electron transfer via tryptophanyl radical" evidence="5">
    <location>
        <position position="422"/>
    </location>
</feature>
<dbReference type="Gene3D" id="1.25.40.80">
    <property type="match status" value="1"/>
</dbReference>
<feature type="domain" description="Photolyase/cryptochrome alpha/beta" evidence="7">
    <location>
        <begin position="9"/>
        <end position="138"/>
    </location>
</feature>
<dbReference type="InterPro" id="IPR036134">
    <property type="entry name" value="Crypto/Photolyase_FAD-like_sf"/>
</dbReference>
<dbReference type="GO" id="GO:0071949">
    <property type="term" value="F:FAD binding"/>
    <property type="evidence" value="ECO:0007669"/>
    <property type="project" value="TreeGrafter"/>
</dbReference>
<evidence type="ECO:0000256" key="4">
    <source>
        <dbReference type="PIRSR" id="PIRSR602081-1"/>
    </source>
</evidence>
<dbReference type="Proteomes" id="UP001224412">
    <property type="component" value="Unassembled WGS sequence"/>
</dbReference>
<evidence type="ECO:0000256" key="6">
    <source>
        <dbReference type="SAM" id="MobiDB-lite"/>
    </source>
</evidence>
<dbReference type="GO" id="GO:0009416">
    <property type="term" value="P:response to light stimulus"/>
    <property type="evidence" value="ECO:0007669"/>
    <property type="project" value="TreeGrafter"/>
</dbReference>
<feature type="binding site" evidence="4">
    <location>
        <begin position="265"/>
        <end position="269"/>
    </location>
    <ligand>
        <name>FAD</name>
        <dbReference type="ChEBI" id="CHEBI:57692"/>
    </ligand>
</feature>
<dbReference type="SUPFAM" id="SSF52425">
    <property type="entry name" value="Cryptochrome/photolyase, N-terminal domain"/>
    <property type="match status" value="1"/>
</dbReference>
<evidence type="ECO:0000313" key="9">
    <source>
        <dbReference type="Proteomes" id="UP001224412"/>
    </source>
</evidence>
<name>A0AAP4BNG0_9CORY</name>
<dbReference type="PANTHER" id="PTHR11455:SF9">
    <property type="entry name" value="CRYPTOCHROME CIRCADIAN CLOCK 5 ISOFORM X1"/>
    <property type="match status" value="1"/>
</dbReference>
<feature type="binding site" evidence="4">
    <location>
        <position position="303"/>
    </location>
    <ligand>
        <name>FAD</name>
        <dbReference type="ChEBI" id="CHEBI:57692"/>
    </ligand>
</feature>
<comment type="caution">
    <text evidence="8">The sequence shown here is derived from an EMBL/GenBank/DDBJ whole genome shotgun (WGS) entry which is preliminary data.</text>
</comment>
<evidence type="ECO:0000259" key="7">
    <source>
        <dbReference type="PROSITE" id="PS51645"/>
    </source>
</evidence>
<dbReference type="Gene3D" id="1.10.579.10">
    <property type="entry name" value="DNA Cyclobutane Dipyrimidine Photolyase, subunit A, domain 3"/>
    <property type="match status" value="1"/>
</dbReference>
<keyword evidence="2 4" id="KW-0274">FAD</keyword>
<dbReference type="InterPro" id="IPR005101">
    <property type="entry name" value="Cryptochr/Photolyase_FAD-bd"/>
</dbReference>
<dbReference type="Gene3D" id="3.40.50.620">
    <property type="entry name" value="HUPs"/>
    <property type="match status" value="1"/>
</dbReference>
<organism evidence="8 9">
    <name type="scientific">Corynebacterium pseudodiphtheriticum</name>
    <dbReference type="NCBI Taxonomy" id="37637"/>
    <lineage>
        <taxon>Bacteria</taxon>
        <taxon>Bacillati</taxon>
        <taxon>Actinomycetota</taxon>
        <taxon>Actinomycetes</taxon>
        <taxon>Mycobacteriales</taxon>
        <taxon>Corynebacteriaceae</taxon>
        <taxon>Corynebacterium</taxon>
    </lineage>
</organism>
<sequence length="519" mass="59171">MPSEKDTPQPALMWFRDDLRLQDNAALAWVAKQGPVIAVVIDEDATVTGARALGAATRWWWQRSVHQLQHKLHAHGVPLLYYQGDPRAIIPAVVEEVGVSAVGWSRRYHKPLRELDAQLKHLLQEKGVAAKSFPGHLLTEPWEVQTQQGKQYKVYTPFAKTARGVAADNVASYLNNGNAQSSSPTSHDELGPIGFAGPGADLASAHPLPDWDEADWTLSLAQHWSPGENAAWQLAEEFLSQLAAASKQRAPHYAADRDRLDKKATSRLSPYLRFGEISIHRLWALITQASDSDRITNEDASAFLSELLWRDFAWHRLYHLPDLHQRNVREQFDHFDWHWDENEARRIASTRRDPRWPETEKDIPEIATADDFHSVFSAWRAGKTGIAVVDAGMRELWATGTMHNRVRMVVASFLTKNLGIHWRHGEAWFWDTLVDADPASNPFNWQWAAGCGDDAAPYFRIFNPDTQAKRFDPDYRYIQHWVPEYATPIYPQPVVELKASRRQALAAYEEMKNFHPRPE</sequence>
<feature type="region of interest" description="Disordered" evidence="6">
    <location>
        <begin position="177"/>
        <end position="196"/>
    </location>
</feature>
<accession>A0AAP4BNG0</accession>
<dbReference type="GO" id="GO:0003904">
    <property type="term" value="F:deoxyribodipyrimidine photo-lyase activity"/>
    <property type="evidence" value="ECO:0007669"/>
    <property type="project" value="UniProtKB-EC"/>
</dbReference>
<feature type="site" description="Electron transfer via tryptophanyl radical" evidence="5">
    <location>
        <position position="445"/>
    </location>
</feature>
<dbReference type="Pfam" id="PF00875">
    <property type="entry name" value="DNA_photolyase"/>
    <property type="match status" value="1"/>
</dbReference>
<dbReference type="PROSITE" id="PS51645">
    <property type="entry name" value="PHR_CRY_ALPHA_BETA"/>
    <property type="match status" value="1"/>
</dbReference>
<dbReference type="GO" id="GO:0006950">
    <property type="term" value="P:response to stress"/>
    <property type="evidence" value="ECO:0007669"/>
    <property type="project" value="UniProtKB-ARBA"/>
</dbReference>
<proteinExistence type="predicted"/>
<feature type="site" description="Electron transfer via tryptophanyl radical" evidence="5">
    <location>
        <position position="337"/>
    </location>
</feature>
<dbReference type="PANTHER" id="PTHR11455">
    <property type="entry name" value="CRYPTOCHROME"/>
    <property type="match status" value="1"/>
</dbReference>
<dbReference type="GO" id="GO:0003677">
    <property type="term" value="F:DNA binding"/>
    <property type="evidence" value="ECO:0007669"/>
    <property type="project" value="TreeGrafter"/>
</dbReference>
<gene>
    <name evidence="8" type="ORF">QPX42_01160</name>
</gene>
<feature type="binding site" evidence="4">
    <location>
        <position position="253"/>
    </location>
    <ligand>
        <name>FAD</name>
        <dbReference type="ChEBI" id="CHEBI:57692"/>
    </ligand>
</feature>